<dbReference type="GO" id="GO:0018104">
    <property type="term" value="P:peptidoglycan-protein cross-linking"/>
    <property type="evidence" value="ECO:0007669"/>
    <property type="project" value="TreeGrafter"/>
</dbReference>
<dbReference type="PROSITE" id="PS52029">
    <property type="entry name" value="LD_TPASE"/>
    <property type="match status" value="1"/>
</dbReference>
<evidence type="ECO:0000259" key="10">
    <source>
        <dbReference type="PROSITE" id="PS52029"/>
    </source>
</evidence>
<evidence type="ECO:0000256" key="5">
    <source>
        <dbReference type="ARBA" id="ARBA00022801"/>
    </source>
</evidence>
<keyword evidence="4" id="KW-0808">Transferase</keyword>
<evidence type="ECO:0000256" key="2">
    <source>
        <dbReference type="ARBA" id="ARBA00005992"/>
    </source>
</evidence>
<dbReference type="SUPFAM" id="SSF141523">
    <property type="entry name" value="L,D-transpeptidase catalytic domain-like"/>
    <property type="match status" value="1"/>
</dbReference>
<dbReference type="CDD" id="cd16913">
    <property type="entry name" value="YkuD_like"/>
    <property type="match status" value="1"/>
</dbReference>
<dbReference type="InterPro" id="IPR050979">
    <property type="entry name" value="LD-transpeptidase"/>
</dbReference>
<keyword evidence="7 9" id="KW-0573">Peptidoglycan synthesis</keyword>
<dbReference type="GO" id="GO:0071972">
    <property type="term" value="F:peptidoglycan L,D-transpeptidase activity"/>
    <property type="evidence" value="ECO:0007669"/>
    <property type="project" value="TreeGrafter"/>
</dbReference>
<dbReference type="AlphaFoldDB" id="A0A1U7IAL8"/>
<evidence type="ECO:0000256" key="7">
    <source>
        <dbReference type="ARBA" id="ARBA00022984"/>
    </source>
</evidence>
<evidence type="ECO:0000256" key="6">
    <source>
        <dbReference type="ARBA" id="ARBA00022960"/>
    </source>
</evidence>
<keyword evidence="6 9" id="KW-0133">Cell shape</keyword>
<evidence type="ECO:0000256" key="8">
    <source>
        <dbReference type="ARBA" id="ARBA00023316"/>
    </source>
</evidence>
<dbReference type="Pfam" id="PF03734">
    <property type="entry name" value="YkuD"/>
    <property type="match status" value="1"/>
</dbReference>
<keyword evidence="8 9" id="KW-0961">Cell wall biogenesis/degradation</keyword>
<evidence type="ECO:0000313" key="11">
    <source>
        <dbReference type="EMBL" id="OKH33616.1"/>
    </source>
</evidence>
<name>A0A1U7IAL8_9CYAN</name>
<keyword evidence="3" id="KW-0328">Glycosyltransferase</keyword>
<comment type="pathway">
    <text evidence="1 9">Cell wall biogenesis; peptidoglycan biosynthesis.</text>
</comment>
<feature type="domain" description="L,D-TPase catalytic" evidence="10">
    <location>
        <begin position="77"/>
        <end position="202"/>
    </location>
</feature>
<evidence type="ECO:0000256" key="9">
    <source>
        <dbReference type="PROSITE-ProRule" id="PRU01373"/>
    </source>
</evidence>
<dbReference type="GO" id="GO:0005576">
    <property type="term" value="C:extracellular region"/>
    <property type="evidence" value="ECO:0007669"/>
    <property type="project" value="TreeGrafter"/>
</dbReference>
<dbReference type="GO" id="GO:0071555">
    <property type="term" value="P:cell wall organization"/>
    <property type="evidence" value="ECO:0007669"/>
    <property type="project" value="UniProtKB-UniRule"/>
</dbReference>
<protein>
    <recommendedName>
        <fullName evidence="10">L,D-TPase catalytic domain-containing protein</fullName>
    </recommendedName>
</protein>
<dbReference type="Gene3D" id="2.40.440.10">
    <property type="entry name" value="L,D-transpeptidase catalytic domain-like"/>
    <property type="match status" value="1"/>
</dbReference>
<dbReference type="EMBL" id="MRCE01000028">
    <property type="protein sequence ID" value="OKH33616.1"/>
    <property type="molecule type" value="Genomic_DNA"/>
</dbReference>
<dbReference type="PANTHER" id="PTHR30582:SF24">
    <property type="entry name" value="L,D-TRANSPEPTIDASE ERFK_SRFK-RELATED"/>
    <property type="match status" value="1"/>
</dbReference>
<comment type="similarity">
    <text evidence="2">Belongs to the YkuD family.</text>
</comment>
<dbReference type="Proteomes" id="UP000185860">
    <property type="component" value="Unassembled WGS sequence"/>
</dbReference>
<keyword evidence="5" id="KW-0378">Hydrolase</keyword>
<reference evidence="11 12" key="1">
    <citation type="submission" date="2016-11" db="EMBL/GenBank/DDBJ databases">
        <title>Draft Genome Sequences of Nine Cyanobacterial Strains from Diverse Habitats.</title>
        <authorList>
            <person name="Zhu T."/>
            <person name="Hou S."/>
            <person name="Lu X."/>
            <person name="Hess W.R."/>
        </authorList>
    </citation>
    <scope>NUCLEOTIDE SEQUENCE [LARGE SCALE GENOMIC DNA]</scope>
    <source>
        <strain evidence="11 12">IAM M-71</strain>
    </source>
</reference>
<evidence type="ECO:0000256" key="1">
    <source>
        <dbReference type="ARBA" id="ARBA00004752"/>
    </source>
</evidence>
<accession>A0A1U7IAL8</accession>
<feature type="active site" description="Nucleophile" evidence="9">
    <location>
        <position position="178"/>
    </location>
</feature>
<dbReference type="InterPro" id="IPR038063">
    <property type="entry name" value="Transpep_catalytic_dom"/>
</dbReference>
<dbReference type="GO" id="GO:0008360">
    <property type="term" value="P:regulation of cell shape"/>
    <property type="evidence" value="ECO:0007669"/>
    <property type="project" value="UniProtKB-UniRule"/>
</dbReference>
<dbReference type="GO" id="GO:0016757">
    <property type="term" value="F:glycosyltransferase activity"/>
    <property type="evidence" value="ECO:0007669"/>
    <property type="project" value="UniProtKB-KW"/>
</dbReference>
<proteinExistence type="inferred from homology"/>
<evidence type="ECO:0000313" key="12">
    <source>
        <dbReference type="Proteomes" id="UP000185860"/>
    </source>
</evidence>
<dbReference type="OrthoDB" id="9787225at2"/>
<feature type="active site" description="Proton donor/acceptor" evidence="9">
    <location>
        <position position="162"/>
    </location>
</feature>
<evidence type="ECO:0000256" key="3">
    <source>
        <dbReference type="ARBA" id="ARBA00022676"/>
    </source>
</evidence>
<gene>
    <name evidence="11" type="ORF">NIES2119_22715</name>
</gene>
<dbReference type="PANTHER" id="PTHR30582">
    <property type="entry name" value="L,D-TRANSPEPTIDASE"/>
    <property type="match status" value="1"/>
</dbReference>
<evidence type="ECO:0000256" key="4">
    <source>
        <dbReference type="ARBA" id="ARBA00022679"/>
    </source>
</evidence>
<dbReference type="UniPathway" id="UPA00219"/>
<dbReference type="InterPro" id="IPR005490">
    <property type="entry name" value="LD_TPept_cat_dom"/>
</dbReference>
<comment type="caution">
    <text evidence="11">The sequence shown here is derived from an EMBL/GenBank/DDBJ whole genome shotgun (WGS) entry which is preliminary data.</text>
</comment>
<sequence length="203" mass="22759">MVRGEALTKSLLLICFSTAFLTFWTQQLATASSIRNKQVELAKSQLIPQGHIVPTTPLPTQTPGTVRPSPVSPIEDTWLKIKLKERRVYVYRDNKLKTSFQIAIGKPGWETPTGRFKVIQMVKDPAWQHPWNGKIVPPGPNNPLGVRWIGFWTDGKNTIGFHGTPNERVMGQAVSHGCVRMRNRDVVALFELVKVGTTVVVEH</sequence>
<organism evidence="11 12">
    <name type="scientific">[Phormidium ambiguum] IAM M-71</name>
    <dbReference type="NCBI Taxonomy" id="454136"/>
    <lineage>
        <taxon>Bacteria</taxon>
        <taxon>Bacillati</taxon>
        <taxon>Cyanobacteriota</taxon>
        <taxon>Cyanophyceae</taxon>
        <taxon>Oscillatoriophycideae</taxon>
        <taxon>Aerosakkonematales</taxon>
        <taxon>Aerosakkonemataceae</taxon>
        <taxon>Floridanema</taxon>
    </lineage>
</organism>